<name>A0A1Q9C3X0_SYMMI</name>
<dbReference type="AlphaFoldDB" id="A0A1Q9C3X0"/>
<reference evidence="1 2" key="1">
    <citation type="submission" date="2016-02" db="EMBL/GenBank/DDBJ databases">
        <title>Genome analysis of coral dinoflagellate symbionts highlights evolutionary adaptations to a symbiotic lifestyle.</title>
        <authorList>
            <person name="Aranda M."/>
            <person name="Li Y."/>
            <person name="Liew Y.J."/>
            <person name="Baumgarten S."/>
            <person name="Simakov O."/>
            <person name="Wilson M."/>
            <person name="Piel J."/>
            <person name="Ashoor H."/>
            <person name="Bougouffa S."/>
            <person name="Bajic V.B."/>
            <person name="Ryu T."/>
            <person name="Ravasi T."/>
            <person name="Bayer T."/>
            <person name="Micklem G."/>
            <person name="Kim H."/>
            <person name="Bhak J."/>
            <person name="Lajeunesse T.C."/>
            <person name="Voolstra C.R."/>
        </authorList>
    </citation>
    <scope>NUCLEOTIDE SEQUENCE [LARGE SCALE GENOMIC DNA]</scope>
    <source>
        <strain evidence="1 2">CCMP2467</strain>
    </source>
</reference>
<comment type="caution">
    <text evidence="1">The sequence shown here is derived from an EMBL/GenBank/DDBJ whole genome shotgun (WGS) entry which is preliminary data.</text>
</comment>
<evidence type="ECO:0000313" key="1">
    <source>
        <dbReference type="EMBL" id="OLP77621.1"/>
    </source>
</evidence>
<sequence>MCQGVSPPASGEYLLLRKWSISYPPPCLSILWCSQNLLRTVCPLRHCEAEHGVFRMEDLSSLLGRRLELSAEWLAEEVLPAREKVTDLLCQRRMLHALALEICIWEPSRPYHPPSMGLGVIAIPVMFVLGEPGAGLLTLSSAGSEPAAAQPLFR</sequence>
<keyword evidence="2" id="KW-1185">Reference proteome</keyword>
<organism evidence="1 2">
    <name type="scientific">Symbiodinium microadriaticum</name>
    <name type="common">Dinoflagellate</name>
    <name type="synonym">Zooxanthella microadriatica</name>
    <dbReference type="NCBI Taxonomy" id="2951"/>
    <lineage>
        <taxon>Eukaryota</taxon>
        <taxon>Sar</taxon>
        <taxon>Alveolata</taxon>
        <taxon>Dinophyceae</taxon>
        <taxon>Suessiales</taxon>
        <taxon>Symbiodiniaceae</taxon>
        <taxon>Symbiodinium</taxon>
    </lineage>
</organism>
<accession>A0A1Q9C3X0</accession>
<dbReference type="Proteomes" id="UP000186817">
    <property type="component" value="Unassembled WGS sequence"/>
</dbReference>
<evidence type="ECO:0000313" key="2">
    <source>
        <dbReference type="Proteomes" id="UP000186817"/>
    </source>
</evidence>
<gene>
    <name evidence="1" type="ORF">AK812_SmicGene42303</name>
</gene>
<proteinExistence type="predicted"/>
<protein>
    <submittedName>
        <fullName evidence="1">Uncharacterized protein</fullName>
    </submittedName>
</protein>
<dbReference type="EMBL" id="LSRX01001736">
    <property type="protein sequence ID" value="OLP77621.1"/>
    <property type="molecule type" value="Genomic_DNA"/>
</dbReference>